<sequence length="141" mass="15803">MADNQEGLSGRLEGLYQRMKESQVDAYLVLSSDNHLNEYTPEYSRRRTAITGFRGSAGDAIICPEGNHLFVDSRYYLQADEEVDLSDFRIHKLGLSGEHTLSQWLTEMEKDRGSISVGFDPFVVSMQAHAIYSGALHSPDS</sequence>
<accession>A0A382XH11</accession>
<dbReference type="Pfam" id="PF01321">
    <property type="entry name" value="Creatinase_N"/>
    <property type="match status" value="1"/>
</dbReference>
<gene>
    <name evidence="2" type="ORF">METZ01_LOCUS423301</name>
</gene>
<evidence type="ECO:0000259" key="1">
    <source>
        <dbReference type="Pfam" id="PF01321"/>
    </source>
</evidence>
<feature type="non-terminal residue" evidence="2">
    <location>
        <position position="141"/>
    </location>
</feature>
<dbReference type="Gene3D" id="3.40.350.10">
    <property type="entry name" value="Creatinase/prolidase N-terminal domain"/>
    <property type="match status" value="1"/>
</dbReference>
<evidence type="ECO:0000313" key="2">
    <source>
        <dbReference type="EMBL" id="SVD70447.1"/>
    </source>
</evidence>
<protein>
    <recommendedName>
        <fullName evidence="1">Creatinase N-terminal domain-containing protein</fullName>
    </recommendedName>
</protein>
<feature type="domain" description="Creatinase N-terminal" evidence="1">
    <location>
        <begin position="11"/>
        <end position="136"/>
    </location>
</feature>
<dbReference type="PANTHER" id="PTHR43763">
    <property type="entry name" value="XAA-PRO AMINOPEPTIDASE 1"/>
    <property type="match status" value="1"/>
</dbReference>
<dbReference type="SUPFAM" id="SSF53092">
    <property type="entry name" value="Creatinase/prolidase N-terminal domain"/>
    <property type="match status" value="1"/>
</dbReference>
<dbReference type="PANTHER" id="PTHR43763:SF6">
    <property type="entry name" value="XAA-PRO AMINOPEPTIDASE 1"/>
    <property type="match status" value="1"/>
</dbReference>
<reference evidence="2" key="1">
    <citation type="submission" date="2018-05" db="EMBL/GenBank/DDBJ databases">
        <authorList>
            <person name="Lanie J.A."/>
            <person name="Ng W.-L."/>
            <person name="Kazmierczak K.M."/>
            <person name="Andrzejewski T.M."/>
            <person name="Davidsen T.M."/>
            <person name="Wayne K.J."/>
            <person name="Tettelin H."/>
            <person name="Glass J.I."/>
            <person name="Rusch D."/>
            <person name="Podicherti R."/>
            <person name="Tsui H.-C.T."/>
            <person name="Winkler M.E."/>
        </authorList>
    </citation>
    <scope>NUCLEOTIDE SEQUENCE</scope>
</reference>
<dbReference type="InterPro" id="IPR050422">
    <property type="entry name" value="X-Pro_aminopeptidase_P"/>
</dbReference>
<organism evidence="2">
    <name type="scientific">marine metagenome</name>
    <dbReference type="NCBI Taxonomy" id="408172"/>
    <lineage>
        <taxon>unclassified sequences</taxon>
        <taxon>metagenomes</taxon>
        <taxon>ecological metagenomes</taxon>
    </lineage>
</organism>
<name>A0A382XH11_9ZZZZ</name>
<dbReference type="AlphaFoldDB" id="A0A382XH11"/>
<dbReference type="InterPro" id="IPR029149">
    <property type="entry name" value="Creatin/AminoP/Spt16_N"/>
</dbReference>
<proteinExistence type="predicted"/>
<dbReference type="EMBL" id="UINC01167766">
    <property type="protein sequence ID" value="SVD70447.1"/>
    <property type="molecule type" value="Genomic_DNA"/>
</dbReference>
<dbReference type="InterPro" id="IPR000587">
    <property type="entry name" value="Creatinase_N"/>
</dbReference>